<dbReference type="PROSITE" id="PS50231">
    <property type="entry name" value="RICIN_B_LECTIN"/>
    <property type="match status" value="1"/>
</dbReference>
<feature type="signal peptide" evidence="2">
    <location>
        <begin position="1"/>
        <end position="20"/>
    </location>
</feature>
<dbReference type="CDD" id="cd00161">
    <property type="entry name" value="beta-trefoil_Ricin-like"/>
    <property type="match status" value="1"/>
</dbReference>
<dbReference type="RefSeq" id="XP_062624827.1">
    <property type="nucleotide sequence ID" value="XM_062768843.1"/>
</dbReference>
<feature type="compositionally biased region" description="Basic residues" evidence="1">
    <location>
        <begin position="190"/>
        <end position="201"/>
    </location>
</feature>
<dbReference type="GeneID" id="87805581"/>
<evidence type="ECO:0000256" key="1">
    <source>
        <dbReference type="SAM" id="MobiDB-lite"/>
    </source>
</evidence>
<feature type="compositionally biased region" description="Low complexity" evidence="1">
    <location>
        <begin position="169"/>
        <end position="180"/>
    </location>
</feature>
<keyword evidence="5" id="KW-1185">Reference proteome</keyword>
<sequence length="201" mass="21581">MFGINAATLALIAVLPQVLAVAKTYTLSPAGFPDLCLAPAGDVNGAGLTVKSCDEDSVVFKYSTKSGKLKNTGNNLCIDVKDGKKKNGTPAQLWGCYTCNKNQVFDFHGTTANNTVQWTNSPYCLDLTDGEGCEGTPVQLWRCVPGNTNQLWTVTEVHEEQCDEASDGAPETYAAAAAEADAPEPEPTARRRHFKDAARRH</sequence>
<name>A0AAF1BII8_9TREE</name>
<dbReference type="InterPro" id="IPR035992">
    <property type="entry name" value="Ricin_B-like_lectins"/>
</dbReference>
<dbReference type="Proteomes" id="UP000827549">
    <property type="component" value="Chromosome 2"/>
</dbReference>
<dbReference type="AlphaFoldDB" id="A0AAF1BII8"/>
<proteinExistence type="predicted"/>
<gene>
    <name evidence="4" type="primary">agaB34_0</name>
    <name evidence="4" type="ORF">LOC62_02G002333</name>
</gene>
<dbReference type="SUPFAM" id="SSF50370">
    <property type="entry name" value="Ricin B-like lectins"/>
    <property type="match status" value="1"/>
</dbReference>
<organism evidence="4 5">
    <name type="scientific">Vanrija pseudolonga</name>
    <dbReference type="NCBI Taxonomy" id="143232"/>
    <lineage>
        <taxon>Eukaryota</taxon>
        <taxon>Fungi</taxon>
        <taxon>Dikarya</taxon>
        <taxon>Basidiomycota</taxon>
        <taxon>Agaricomycotina</taxon>
        <taxon>Tremellomycetes</taxon>
        <taxon>Trichosporonales</taxon>
        <taxon>Trichosporonaceae</taxon>
        <taxon>Vanrija</taxon>
    </lineage>
</organism>
<feature type="region of interest" description="Disordered" evidence="1">
    <location>
        <begin position="163"/>
        <end position="201"/>
    </location>
</feature>
<evidence type="ECO:0000313" key="5">
    <source>
        <dbReference type="Proteomes" id="UP000827549"/>
    </source>
</evidence>
<evidence type="ECO:0000313" key="4">
    <source>
        <dbReference type="EMBL" id="WOO78795.1"/>
    </source>
</evidence>
<reference evidence="4" key="1">
    <citation type="submission" date="2023-10" db="EMBL/GenBank/DDBJ databases">
        <authorList>
            <person name="Noh H."/>
        </authorList>
    </citation>
    <scope>NUCLEOTIDE SEQUENCE</scope>
    <source>
        <strain evidence="4">DUCC4014</strain>
    </source>
</reference>
<evidence type="ECO:0000259" key="3">
    <source>
        <dbReference type="SMART" id="SM00458"/>
    </source>
</evidence>
<feature type="chain" id="PRO_5042246893" evidence="2">
    <location>
        <begin position="21"/>
        <end position="201"/>
    </location>
</feature>
<dbReference type="InterPro" id="IPR000772">
    <property type="entry name" value="Ricin_B_lectin"/>
</dbReference>
<protein>
    <submittedName>
        <fullName evidence="4">Beta-agarase AgaB34</fullName>
    </submittedName>
</protein>
<accession>A0AAF1BII8</accession>
<keyword evidence="2" id="KW-0732">Signal</keyword>
<dbReference type="EMBL" id="CP086715">
    <property type="protein sequence ID" value="WOO78795.1"/>
    <property type="molecule type" value="Genomic_DNA"/>
</dbReference>
<dbReference type="Gene3D" id="2.80.10.50">
    <property type="match status" value="2"/>
</dbReference>
<feature type="domain" description="Ricin B lectin" evidence="3">
    <location>
        <begin position="24"/>
        <end position="155"/>
    </location>
</feature>
<dbReference type="Pfam" id="PF00652">
    <property type="entry name" value="Ricin_B_lectin"/>
    <property type="match status" value="1"/>
</dbReference>
<evidence type="ECO:0000256" key="2">
    <source>
        <dbReference type="SAM" id="SignalP"/>
    </source>
</evidence>
<dbReference type="SMART" id="SM00458">
    <property type="entry name" value="RICIN"/>
    <property type="match status" value="1"/>
</dbReference>